<evidence type="ECO:0000313" key="2">
    <source>
        <dbReference type="Proteomes" id="UP000003656"/>
    </source>
</evidence>
<proteinExistence type="predicted"/>
<dbReference type="EMBL" id="ABXB03000001">
    <property type="protein sequence ID" value="EFA23786.1"/>
    <property type="molecule type" value="Genomic_DNA"/>
</dbReference>
<name>D1NSY4_9BIFI</name>
<gene>
    <name evidence="1" type="ORF">BIFGAL_02895</name>
</gene>
<comment type="caution">
    <text evidence="1">The sequence shown here is derived from an EMBL/GenBank/DDBJ whole genome shotgun (WGS) entry which is preliminary data.</text>
</comment>
<reference evidence="1 2" key="1">
    <citation type="submission" date="2009-11" db="EMBL/GenBank/DDBJ databases">
        <authorList>
            <person name="Weinstock G."/>
            <person name="Sodergren E."/>
            <person name="Clifton S."/>
            <person name="Fulton L."/>
            <person name="Fulton B."/>
            <person name="Courtney L."/>
            <person name="Fronick C."/>
            <person name="Harrison M."/>
            <person name="Strong C."/>
            <person name="Farmer C."/>
            <person name="Delahaunty K."/>
            <person name="Markovic C."/>
            <person name="Hall O."/>
            <person name="Minx P."/>
            <person name="Tomlinson C."/>
            <person name="Mitreva M."/>
            <person name="Nelson J."/>
            <person name="Hou S."/>
            <person name="Wollam A."/>
            <person name="Pepin K.H."/>
            <person name="Johnson M."/>
            <person name="Bhonagiri V."/>
            <person name="Nash W.E."/>
            <person name="Warren W."/>
            <person name="Chinwalla A."/>
            <person name="Mardis E.R."/>
            <person name="Wilson R.K."/>
        </authorList>
    </citation>
    <scope>NUCLEOTIDE SEQUENCE [LARGE SCALE GENOMIC DNA]</scope>
    <source>
        <strain evidence="1 2">DSM 20093</strain>
    </source>
</reference>
<dbReference type="AlphaFoldDB" id="D1NSY4"/>
<dbReference type="Proteomes" id="UP000003656">
    <property type="component" value="Unassembled WGS sequence"/>
</dbReference>
<sequence length="43" mass="4718">MFAVRGFVALAVTSYHCSRRHPWRGSMRSMQAVSLGAHVVTGV</sequence>
<dbReference type="STRING" id="561180.BIFGAL_02895"/>
<evidence type="ECO:0000313" key="1">
    <source>
        <dbReference type="EMBL" id="EFA23786.1"/>
    </source>
</evidence>
<organism evidence="1 2">
    <name type="scientific">Bifidobacterium gallicum DSM 20093 = LMG 11596</name>
    <dbReference type="NCBI Taxonomy" id="561180"/>
    <lineage>
        <taxon>Bacteria</taxon>
        <taxon>Bacillati</taxon>
        <taxon>Actinomycetota</taxon>
        <taxon>Actinomycetes</taxon>
        <taxon>Bifidobacteriales</taxon>
        <taxon>Bifidobacteriaceae</taxon>
        <taxon>Bifidobacterium</taxon>
    </lineage>
</organism>
<protein>
    <submittedName>
        <fullName evidence="1">Uncharacterized protein</fullName>
    </submittedName>
</protein>
<accession>D1NSY4</accession>